<keyword evidence="2" id="KW-1185">Reference proteome</keyword>
<reference evidence="3" key="1">
    <citation type="submission" date="2022-11" db="UniProtKB">
        <authorList>
            <consortium name="WormBaseParasite"/>
        </authorList>
    </citation>
    <scope>IDENTIFICATION</scope>
</reference>
<dbReference type="GO" id="GO:0004040">
    <property type="term" value="F:amidase activity"/>
    <property type="evidence" value="ECO:0007669"/>
    <property type="project" value="TreeGrafter"/>
</dbReference>
<evidence type="ECO:0000259" key="1">
    <source>
        <dbReference type="Pfam" id="PF01425"/>
    </source>
</evidence>
<dbReference type="PANTHER" id="PTHR45847">
    <property type="entry name" value="FATTY ACID AMIDE HYDROLASE"/>
    <property type="match status" value="1"/>
</dbReference>
<sequence length="112" mass="12547">MHTTACNERAFIIDQKYAFPFRMKGYDCCIGLAKNLFEQMDSECTLVTHLRCQGAIPFVLTNVPQALLSFVCSNPVYGTTSHPSDSKRVSLFSYDFMPLDVVILDVSLIVSI</sequence>
<dbReference type="Pfam" id="PF01425">
    <property type="entry name" value="Amidase"/>
    <property type="match status" value="1"/>
</dbReference>
<feature type="domain" description="Amidase" evidence="1">
    <location>
        <begin position="22"/>
        <end position="90"/>
    </location>
</feature>
<dbReference type="PANTHER" id="PTHR45847:SF6">
    <property type="entry name" value="FATTY ACID AMIDE HYDROLASE"/>
    <property type="match status" value="1"/>
</dbReference>
<evidence type="ECO:0000313" key="3">
    <source>
        <dbReference type="WBParaSite" id="PEQ_0001213301-mRNA-1"/>
    </source>
</evidence>
<dbReference type="GO" id="GO:0009062">
    <property type="term" value="P:fatty acid catabolic process"/>
    <property type="evidence" value="ECO:0007669"/>
    <property type="project" value="TreeGrafter"/>
</dbReference>
<dbReference type="InterPro" id="IPR023631">
    <property type="entry name" value="Amidase_dom"/>
</dbReference>
<evidence type="ECO:0000313" key="2">
    <source>
        <dbReference type="Proteomes" id="UP000887564"/>
    </source>
</evidence>
<organism evidence="2 3">
    <name type="scientific">Parascaris equorum</name>
    <name type="common">Equine roundworm</name>
    <dbReference type="NCBI Taxonomy" id="6256"/>
    <lineage>
        <taxon>Eukaryota</taxon>
        <taxon>Metazoa</taxon>
        <taxon>Ecdysozoa</taxon>
        <taxon>Nematoda</taxon>
        <taxon>Chromadorea</taxon>
        <taxon>Rhabditida</taxon>
        <taxon>Spirurina</taxon>
        <taxon>Ascaridomorpha</taxon>
        <taxon>Ascaridoidea</taxon>
        <taxon>Ascarididae</taxon>
        <taxon>Parascaris</taxon>
    </lineage>
</organism>
<proteinExistence type="predicted"/>
<dbReference type="SUPFAM" id="SSF75304">
    <property type="entry name" value="Amidase signature (AS) enzymes"/>
    <property type="match status" value="1"/>
</dbReference>
<protein>
    <submittedName>
        <fullName evidence="3">Amidase domain-containing protein</fullName>
    </submittedName>
</protein>
<dbReference type="Proteomes" id="UP000887564">
    <property type="component" value="Unplaced"/>
</dbReference>
<name>A0A914S0M8_PAREQ</name>
<dbReference type="GO" id="GO:0017064">
    <property type="term" value="F:fatty acid amide hydrolase activity"/>
    <property type="evidence" value="ECO:0007669"/>
    <property type="project" value="TreeGrafter"/>
</dbReference>
<dbReference type="InterPro" id="IPR036928">
    <property type="entry name" value="AS_sf"/>
</dbReference>
<dbReference type="Gene3D" id="3.90.1300.10">
    <property type="entry name" value="Amidase signature (AS) domain"/>
    <property type="match status" value="1"/>
</dbReference>
<dbReference type="WBParaSite" id="PEQ_0001213301-mRNA-1">
    <property type="protein sequence ID" value="PEQ_0001213301-mRNA-1"/>
    <property type="gene ID" value="PEQ_0001213301"/>
</dbReference>
<dbReference type="AlphaFoldDB" id="A0A914S0M8"/>
<dbReference type="InterPro" id="IPR052096">
    <property type="entry name" value="Endocannabinoid_amidase"/>
</dbReference>
<accession>A0A914S0M8</accession>